<proteinExistence type="predicted"/>
<dbReference type="InterPro" id="IPR011051">
    <property type="entry name" value="RmlC_Cupin_sf"/>
</dbReference>
<sequence length="205" mass="22559">MSVKPDAGPFRLIRPEQWLTQPWQNGGGITHQLLRQDDEHGLLWRLSIAEVASDGPFSHFPGIDRIILLLQGAGFFLQLPAEQVELISPYQPFAFAGETPVHCGLIDGAIRDFNLMSRRGAVRASLEVHSLPYLMEPGDDLVCLGVFLAQGTALLTMATKQLELKTLDLGWQQQPVQTLNLTGSVDAVVFVIRIHSSSKPLEPVS</sequence>
<dbReference type="EMBL" id="JBHSGB010000006">
    <property type="protein sequence ID" value="MFC4654891.1"/>
    <property type="molecule type" value="Genomic_DNA"/>
</dbReference>
<accession>A0ABV9JKU4</accession>
<dbReference type="CDD" id="cd20293">
    <property type="entry name" value="cupin_HutD_N"/>
    <property type="match status" value="1"/>
</dbReference>
<dbReference type="RefSeq" id="WP_377333054.1">
    <property type="nucleotide sequence ID" value="NZ_JBHSGB010000006.1"/>
</dbReference>
<dbReference type="Gene3D" id="2.60.120.10">
    <property type="entry name" value="Jelly Rolls"/>
    <property type="match status" value="1"/>
</dbReference>
<comment type="caution">
    <text evidence="1">The sequence shown here is derived from an EMBL/GenBank/DDBJ whole genome shotgun (WGS) entry which is preliminary data.</text>
</comment>
<evidence type="ECO:0000313" key="1">
    <source>
        <dbReference type="EMBL" id="MFC4654891.1"/>
    </source>
</evidence>
<evidence type="ECO:0000313" key="2">
    <source>
        <dbReference type="Proteomes" id="UP001595962"/>
    </source>
</evidence>
<organism evidence="1 2">
    <name type="scientific">Rheinheimera marina</name>
    <dbReference type="NCBI Taxonomy" id="1774958"/>
    <lineage>
        <taxon>Bacteria</taxon>
        <taxon>Pseudomonadati</taxon>
        <taxon>Pseudomonadota</taxon>
        <taxon>Gammaproteobacteria</taxon>
        <taxon>Chromatiales</taxon>
        <taxon>Chromatiaceae</taxon>
        <taxon>Rheinheimera</taxon>
    </lineage>
</organism>
<dbReference type="PANTHER" id="PTHR37943">
    <property type="entry name" value="PROTEIN VES"/>
    <property type="match status" value="1"/>
</dbReference>
<reference evidence="2" key="1">
    <citation type="journal article" date="2019" name="Int. J. Syst. Evol. Microbiol.">
        <title>The Global Catalogue of Microorganisms (GCM) 10K type strain sequencing project: providing services to taxonomists for standard genome sequencing and annotation.</title>
        <authorList>
            <consortium name="The Broad Institute Genomics Platform"/>
            <consortium name="The Broad Institute Genome Sequencing Center for Infectious Disease"/>
            <person name="Wu L."/>
            <person name="Ma J."/>
        </authorList>
    </citation>
    <scope>NUCLEOTIDE SEQUENCE [LARGE SCALE GENOMIC DNA]</scope>
    <source>
        <strain evidence="2">DT28</strain>
    </source>
</reference>
<dbReference type="SUPFAM" id="SSF51182">
    <property type="entry name" value="RmlC-like cupins"/>
    <property type="match status" value="1"/>
</dbReference>
<gene>
    <name evidence="1" type="ORF">ACFO3I_07690</name>
</gene>
<name>A0ABV9JKU4_9GAMM</name>
<dbReference type="Proteomes" id="UP001595962">
    <property type="component" value="Unassembled WGS sequence"/>
</dbReference>
<keyword evidence="2" id="KW-1185">Reference proteome</keyword>
<dbReference type="InterPro" id="IPR010282">
    <property type="entry name" value="Uncharacterised_HutD/Ves"/>
</dbReference>
<dbReference type="Pfam" id="PF05962">
    <property type="entry name" value="HutD"/>
    <property type="match status" value="1"/>
</dbReference>
<dbReference type="InterPro" id="IPR014710">
    <property type="entry name" value="RmlC-like_jellyroll"/>
</dbReference>
<protein>
    <submittedName>
        <fullName evidence="1">HutD family protein</fullName>
    </submittedName>
</protein>
<dbReference type="PANTHER" id="PTHR37943:SF1">
    <property type="entry name" value="PROTEIN VES"/>
    <property type="match status" value="1"/>
</dbReference>